<dbReference type="AlphaFoldDB" id="A0A1F6DKD5"/>
<evidence type="ECO:0000313" key="4">
    <source>
        <dbReference type="EMBL" id="OGG61895.1"/>
    </source>
</evidence>
<protein>
    <recommendedName>
        <fullName evidence="3">UmuC domain-containing protein</fullName>
    </recommendedName>
</protein>
<feature type="domain" description="UmuC" evidence="3">
    <location>
        <begin position="11"/>
        <end position="187"/>
    </location>
</feature>
<dbReference type="InterPro" id="IPR043128">
    <property type="entry name" value="Rev_trsase/Diguanyl_cyclase"/>
</dbReference>
<proteinExistence type="inferred from homology"/>
<comment type="similarity">
    <text evidence="1">Belongs to the DNA polymerase type-Y family.</text>
</comment>
<dbReference type="PROSITE" id="PS50173">
    <property type="entry name" value="UMUC"/>
    <property type="match status" value="1"/>
</dbReference>
<evidence type="ECO:0000313" key="5">
    <source>
        <dbReference type="Proteomes" id="UP000176511"/>
    </source>
</evidence>
<accession>A0A1F6DKD5</accession>
<evidence type="ECO:0000256" key="1">
    <source>
        <dbReference type="ARBA" id="ARBA00010945"/>
    </source>
</evidence>
<dbReference type="STRING" id="1798491.A3C87_00670"/>
<dbReference type="InterPro" id="IPR022880">
    <property type="entry name" value="DNApol_IV"/>
</dbReference>
<evidence type="ECO:0000259" key="3">
    <source>
        <dbReference type="PROSITE" id="PS50173"/>
    </source>
</evidence>
<dbReference type="InterPro" id="IPR001126">
    <property type="entry name" value="UmuC"/>
</dbReference>
<dbReference type="PANTHER" id="PTHR11076:SF34">
    <property type="entry name" value="PROTEIN UMUC"/>
    <property type="match status" value="1"/>
</dbReference>
<dbReference type="PANTHER" id="PTHR11076">
    <property type="entry name" value="DNA REPAIR POLYMERASE UMUC / TRANSFERASE FAMILY MEMBER"/>
    <property type="match status" value="1"/>
</dbReference>
<dbReference type="InterPro" id="IPR050116">
    <property type="entry name" value="DNA_polymerase-Y"/>
</dbReference>
<feature type="region of interest" description="Disordered" evidence="2">
    <location>
        <begin position="386"/>
        <end position="407"/>
    </location>
</feature>
<dbReference type="CDD" id="cd03586">
    <property type="entry name" value="PolY_Pol_IV_kappa"/>
    <property type="match status" value="1"/>
</dbReference>
<dbReference type="InterPro" id="IPR017961">
    <property type="entry name" value="DNA_pol_Y-fam_little_finger"/>
</dbReference>
<gene>
    <name evidence="4" type="ORF">A3C87_00670</name>
</gene>
<dbReference type="InterPro" id="IPR043502">
    <property type="entry name" value="DNA/RNA_pol_sf"/>
</dbReference>
<reference evidence="4 5" key="1">
    <citation type="journal article" date="2016" name="Nat. Commun.">
        <title>Thousands of microbial genomes shed light on interconnected biogeochemical processes in an aquifer system.</title>
        <authorList>
            <person name="Anantharaman K."/>
            <person name="Brown C.T."/>
            <person name="Hug L.A."/>
            <person name="Sharon I."/>
            <person name="Castelle C.J."/>
            <person name="Probst A.J."/>
            <person name="Thomas B.C."/>
            <person name="Singh A."/>
            <person name="Wilkins M.J."/>
            <person name="Karaoz U."/>
            <person name="Brodie E.L."/>
            <person name="Williams K.H."/>
            <person name="Hubbard S.S."/>
            <person name="Banfield J.F."/>
        </authorList>
    </citation>
    <scope>NUCLEOTIDE SEQUENCE [LARGE SCALE GENOMIC DNA]</scope>
</reference>
<sequence>MQFSQKNAKIFMHVDGDAFFASCEQATNMQWRGKPIAVGRERGIVTAISYEAKALGVRRPMSQTALSREFPQVALLASDYRKYELFSERMKSIVRRYVSDISEGSIDECFADVSSVTTWSDVRGFAKALQEELCIKLGLTISIGVGPTMTIAKIASGFKKPRGLTIVTPENLDMLNSVSLRKVPGIGGRTEQKLAEQGILTIGNLLALAPHEIERRYNKPLVELAYELRGTSVRGIEARENAQSVSSIQAFMEPIIAFAPLLTEFSRNIERVCRKLRTQHARMHAVTIGYKAFPDIHTLVTYTIKCPSPTNDPGTIMQLAEEALHAMYRKGVRYRAVYVGTHGMLESAAQQKLFTTAEDETEEKRNTLNDVVDTLMYRSGGLPLERASSLRPKQTRSEEDTGTPLLKIPHSNKILNIPYLGTIQ</sequence>
<dbReference type="InterPro" id="IPR036775">
    <property type="entry name" value="DNA_pol_Y-fam_lit_finger_sf"/>
</dbReference>
<comment type="caution">
    <text evidence="4">The sequence shown here is derived from an EMBL/GenBank/DDBJ whole genome shotgun (WGS) entry which is preliminary data.</text>
</comment>
<dbReference type="GO" id="GO:0006281">
    <property type="term" value="P:DNA repair"/>
    <property type="evidence" value="ECO:0007669"/>
    <property type="project" value="InterPro"/>
</dbReference>
<dbReference type="GO" id="GO:0003684">
    <property type="term" value="F:damaged DNA binding"/>
    <property type="evidence" value="ECO:0007669"/>
    <property type="project" value="InterPro"/>
</dbReference>
<dbReference type="Pfam" id="PF00817">
    <property type="entry name" value="IMS"/>
    <property type="match status" value="1"/>
</dbReference>
<dbReference type="SUPFAM" id="SSF100879">
    <property type="entry name" value="Lesion bypass DNA polymerase (Y-family), little finger domain"/>
    <property type="match status" value="1"/>
</dbReference>
<dbReference type="Gene3D" id="3.40.1170.60">
    <property type="match status" value="1"/>
</dbReference>
<dbReference type="GO" id="GO:0009432">
    <property type="term" value="P:SOS response"/>
    <property type="evidence" value="ECO:0007669"/>
    <property type="project" value="TreeGrafter"/>
</dbReference>
<dbReference type="Proteomes" id="UP000176511">
    <property type="component" value="Unassembled WGS sequence"/>
</dbReference>
<dbReference type="GO" id="GO:0003887">
    <property type="term" value="F:DNA-directed DNA polymerase activity"/>
    <property type="evidence" value="ECO:0007669"/>
    <property type="project" value="InterPro"/>
</dbReference>
<dbReference type="GO" id="GO:0042276">
    <property type="term" value="P:error-prone translesion synthesis"/>
    <property type="evidence" value="ECO:0007669"/>
    <property type="project" value="TreeGrafter"/>
</dbReference>
<evidence type="ECO:0000256" key="2">
    <source>
        <dbReference type="SAM" id="MobiDB-lite"/>
    </source>
</evidence>
<dbReference type="EMBL" id="MFLE01000014">
    <property type="protein sequence ID" value="OGG61895.1"/>
    <property type="molecule type" value="Genomic_DNA"/>
</dbReference>
<organism evidence="4 5">
    <name type="scientific">Candidatus Kaiserbacteria bacterium RIFCSPHIGHO2_02_FULL_49_34</name>
    <dbReference type="NCBI Taxonomy" id="1798491"/>
    <lineage>
        <taxon>Bacteria</taxon>
        <taxon>Candidatus Kaiseribacteriota</taxon>
    </lineage>
</organism>
<dbReference type="GO" id="GO:0005829">
    <property type="term" value="C:cytosol"/>
    <property type="evidence" value="ECO:0007669"/>
    <property type="project" value="TreeGrafter"/>
</dbReference>
<dbReference type="SUPFAM" id="SSF56672">
    <property type="entry name" value="DNA/RNA polymerases"/>
    <property type="match status" value="1"/>
</dbReference>
<dbReference type="Gene3D" id="1.10.150.20">
    <property type="entry name" value="5' to 3' exonuclease, C-terminal subdomain"/>
    <property type="match status" value="1"/>
</dbReference>
<dbReference type="Gene3D" id="3.30.1490.100">
    <property type="entry name" value="DNA polymerase, Y-family, little finger domain"/>
    <property type="match status" value="1"/>
</dbReference>
<name>A0A1F6DKD5_9BACT</name>
<dbReference type="Pfam" id="PF11799">
    <property type="entry name" value="IMS_C"/>
    <property type="match status" value="1"/>
</dbReference>
<dbReference type="Gene3D" id="3.30.70.270">
    <property type="match status" value="1"/>
</dbReference>